<organism evidence="1 2">
    <name type="scientific">Phyllobacterium zundukense</name>
    <dbReference type="NCBI Taxonomy" id="1867719"/>
    <lineage>
        <taxon>Bacteria</taxon>
        <taxon>Pseudomonadati</taxon>
        <taxon>Pseudomonadota</taxon>
        <taxon>Alphaproteobacteria</taxon>
        <taxon>Hyphomicrobiales</taxon>
        <taxon>Phyllobacteriaceae</taxon>
        <taxon>Phyllobacterium</taxon>
    </lineage>
</organism>
<proteinExistence type="predicted"/>
<comment type="caution">
    <text evidence="1">The sequence shown here is derived from an EMBL/GenBank/DDBJ whole genome shotgun (WGS) entry which is preliminary data.</text>
</comment>
<protein>
    <submittedName>
        <fullName evidence="1">Uncharacterized protein</fullName>
    </submittedName>
</protein>
<accession>A0A2N9W320</accession>
<keyword evidence="2" id="KW-1185">Reference proteome</keyword>
<name>A0A2N9W320_9HYPH</name>
<dbReference type="Proteomes" id="UP000232163">
    <property type="component" value="Unassembled WGS sequence"/>
</dbReference>
<dbReference type="RefSeq" id="WP_100001938.1">
    <property type="nucleotide sequence ID" value="NZ_MZMT01000007.1"/>
</dbReference>
<sequence>MMTLYRFEFDEMTRIESVCGIELGGNRVAMHQARLAVQDSLIDANIEGVDQGGLGPASLSYGKTQIGTVRFADLLNVPK</sequence>
<evidence type="ECO:0000313" key="2">
    <source>
        <dbReference type="Proteomes" id="UP000232163"/>
    </source>
</evidence>
<reference evidence="1 2" key="1">
    <citation type="journal article" date="2017" name="Int J Environ Stud">
        <title>Does the Miocene-Pliocene relict legume Oxytropis triphylla form nitrogen-fixing nodules with a combination of bacterial strains?</title>
        <authorList>
            <person name="Safronova V."/>
            <person name="Belimov A."/>
            <person name="Sazanova A."/>
            <person name="Kuznetsova I."/>
            <person name="Popova J."/>
            <person name="Andronov E."/>
            <person name="Verkhozina A."/>
            <person name="Tikhonovich I."/>
        </authorList>
    </citation>
    <scope>NUCLEOTIDE SEQUENCE [LARGE SCALE GENOMIC DNA]</scope>
    <source>
        <strain evidence="1 2">Tri-38</strain>
    </source>
</reference>
<dbReference type="KEGG" id="pht:BLM14_21315"/>
<dbReference type="AlphaFoldDB" id="A0A2N9W320"/>
<dbReference type="EMBL" id="MZMT01000007">
    <property type="protein sequence ID" value="PIO46138.1"/>
    <property type="molecule type" value="Genomic_DNA"/>
</dbReference>
<gene>
    <name evidence="1" type="ORF">B5P45_03815</name>
</gene>
<evidence type="ECO:0000313" key="1">
    <source>
        <dbReference type="EMBL" id="PIO46138.1"/>
    </source>
</evidence>